<gene>
    <name evidence="2" type="ORF">K2173_011026</name>
</gene>
<dbReference type="AlphaFoldDB" id="A0AAV8T1P2"/>
<evidence type="ECO:0000256" key="1">
    <source>
        <dbReference type="ARBA" id="ARBA00006974"/>
    </source>
</evidence>
<organism evidence="2 3">
    <name type="scientific">Erythroxylum novogranatense</name>
    <dbReference type="NCBI Taxonomy" id="1862640"/>
    <lineage>
        <taxon>Eukaryota</taxon>
        <taxon>Viridiplantae</taxon>
        <taxon>Streptophyta</taxon>
        <taxon>Embryophyta</taxon>
        <taxon>Tracheophyta</taxon>
        <taxon>Spermatophyta</taxon>
        <taxon>Magnoliopsida</taxon>
        <taxon>eudicotyledons</taxon>
        <taxon>Gunneridae</taxon>
        <taxon>Pentapetalae</taxon>
        <taxon>rosids</taxon>
        <taxon>fabids</taxon>
        <taxon>Malpighiales</taxon>
        <taxon>Erythroxylaceae</taxon>
        <taxon>Erythroxylum</taxon>
    </lineage>
</organism>
<proteinExistence type="inferred from homology"/>
<protein>
    <submittedName>
        <fullName evidence="2">Uncharacterized protein</fullName>
    </submittedName>
</protein>
<accession>A0AAV8T1P2</accession>
<comment type="caution">
    <text evidence="2">The sequence shown here is derived from an EMBL/GenBank/DDBJ whole genome shotgun (WGS) entry which is preliminary data.</text>
</comment>
<keyword evidence="3" id="KW-1185">Reference proteome</keyword>
<dbReference type="Proteomes" id="UP001159364">
    <property type="component" value="Linkage Group LG07"/>
</dbReference>
<dbReference type="Pfam" id="PF02519">
    <property type="entry name" value="Auxin_inducible"/>
    <property type="match status" value="1"/>
</dbReference>
<dbReference type="InterPro" id="IPR003676">
    <property type="entry name" value="SAUR_fam"/>
</dbReference>
<evidence type="ECO:0000313" key="2">
    <source>
        <dbReference type="EMBL" id="KAJ8760170.1"/>
    </source>
</evidence>
<dbReference type="GO" id="GO:0009733">
    <property type="term" value="P:response to auxin"/>
    <property type="evidence" value="ECO:0007669"/>
    <property type="project" value="InterPro"/>
</dbReference>
<evidence type="ECO:0000313" key="3">
    <source>
        <dbReference type="Proteomes" id="UP001159364"/>
    </source>
</evidence>
<name>A0AAV8T1P2_9ROSI</name>
<dbReference type="PANTHER" id="PTHR31374">
    <property type="entry name" value="AUXIN-INDUCED PROTEIN-LIKE-RELATED"/>
    <property type="match status" value="1"/>
</dbReference>
<comment type="similarity">
    <text evidence="1">Belongs to the ARG7 family.</text>
</comment>
<dbReference type="PANTHER" id="PTHR31374:SF139">
    <property type="entry name" value="OS02G0143300 PROTEIN"/>
    <property type="match status" value="1"/>
</dbReference>
<reference evidence="2 3" key="1">
    <citation type="submission" date="2021-09" db="EMBL/GenBank/DDBJ databases">
        <title>Genomic insights and catalytic innovation underlie evolution of tropane alkaloids biosynthesis.</title>
        <authorList>
            <person name="Wang Y.-J."/>
            <person name="Tian T."/>
            <person name="Huang J.-P."/>
            <person name="Huang S.-X."/>
        </authorList>
    </citation>
    <scope>NUCLEOTIDE SEQUENCE [LARGE SCALE GENOMIC DNA]</scope>
    <source>
        <strain evidence="2">KIB-2018</strain>
        <tissue evidence="2">Leaf</tissue>
    </source>
</reference>
<sequence>MNRSKTMQQVLWQWWNSKHQNIRTTTATSAGTNAGSFLDQSSENARESLLVGEFSCGTRSYDSLEHVPKGYLAVYVGPDQRRFIIPTSYLSMPDFRNLMDRAAEEFGFEQEGGLRIPCEEHDFEEILFRCLRRDKMMSKHHKQHSRS</sequence>
<dbReference type="EMBL" id="JAIWQS010000007">
    <property type="protein sequence ID" value="KAJ8760170.1"/>
    <property type="molecule type" value="Genomic_DNA"/>
</dbReference>